<evidence type="ECO:0000313" key="1">
    <source>
        <dbReference type="EMBL" id="KAL0017277.1"/>
    </source>
</evidence>
<name>A0AAW2E387_9ROSI</name>
<dbReference type="InterPro" id="IPR012340">
    <property type="entry name" value="NA-bd_OB-fold"/>
</dbReference>
<accession>A0AAW2E387</accession>
<comment type="caution">
    <text evidence="1">The sequence shown here is derived from an EMBL/GenBank/DDBJ whole genome shotgun (WGS) entry which is preliminary data.</text>
</comment>
<evidence type="ECO:0000313" key="2">
    <source>
        <dbReference type="Proteomes" id="UP001459277"/>
    </source>
</evidence>
<reference evidence="1 2" key="1">
    <citation type="submission" date="2024-01" db="EMBL/GenBank/DDBJ databases">
        <title>A telomere-to-telomere, gap-free genome of sweet tea (Lithocarpus litseifolius).</title>
        <authorList>
            <person name="Zhou J."/>
        </authorList>
    </citation>
    <scope>NUCLEOTIDE SEQUENCE [LARGE SCALE GENOMIC DNA]</scope>
    <source>
        <strain evidence="1">Zhou-2022a</strain>
        <tissue evidence="1">Leaf</tissue>
    </source>
</reference>
<keyword evidence="2" id="KW-1185">Reference proteome</keyword>
<proteinExistence type="predicted"/>
<dbReference type="EMBL" id="JAZDWU010000001">
    <property type="protein sequence ID" value="KAL0017277.1"/>
    <property type="molecule type" value="Genomic_DNA"/>
</dbReference>
<sequence length="109" mass="12591">MFDHLLHITRTYYIHNAIVKPIKPEHQIVDNVYQWTINPTTLIEEISNDDSSLPEPSFSFVPFAEFHKHMDYSRLVNVIAVAIDVCPAQQLQTRNGSSMIQEVILIDQL</sequence>
<dbReference type="Proteomes" id="UP001459277">
    <property type="component" value="Unassembled WGS sequence"/>
</dbReference>
<dbReference type="Gene3D" id="2.40.50.140">
    <property type="entry name" value="Nucleic acid-binding proteins"/>
    <property type="match status" value="1"/>
</dbReference>
<gene>
    <name evidence="1" type="ORF">SO802_004346</name>
</gene>
<dbReference type="AlphaFoldDB" id="A0AAW2E387"/>
<protein>
    <submittedName>
        <fullName evidence="1">Uncharacterized protein</fullName>
    </submittedName>
</protein>
<organism evidence="1 2">
    <name type="scientific">Lithocarpus litseifolius</name>
    <dbReference type="NCBI Taxonomy" id="425828"/>
    <lineage>
        <taxon>Eukaryota</taxon>
        <taxon>Viridiplantae</taxon>
        <taxon>Streptophyta</taxon>
        <taxon>Embryophyta</taxon>
        <taxon>Tracheophyta</taxon>
        <taxon>Spermatophyta</taxon>
        <taxon>Magnoliopsida</taxon>
        <taxon>eudicotyledons</taxon>
        <taxon>Gunneridae</taxon>
        <taxon>Pentapetalae</taxon>
        <taxon>rosids</taxon>
        <taxon>fabids</taxon>
        <taxon>Fagales</taxon>
        <taxon>Fagaceae</taxon>
        <taxon>Lithocarpus</taxon>
    </lineage>
</organism>